<evidence type="ECO:0000259" key="2">
    <source>
        <dbReference type="PROSITE" id="PS00662"/>
    </source>
</evidence>
<dbReference type="Proteomes" id="UP001164244">
    <property type="component" value="Plasmid pVr3468"/>
</dbReference>
<dbReference type="Pfam" id="PF00437">
    <property type="entry name" value="T2SSE"/>
    <property type="match status" value="1"/>
</dbReference>
<name>A0AA46X8W8_9FIRM</name>
<dbReference type="PANTHER" id="PTHR30486:SF6">
    <property type="entry name" value="TYPE IV PILUS RETRACTATION ATPASE PILT"/>
    <property type="match status" value="1"/>
</dbReference>
<dbReference type="RefSeq" id="WP_265139162.1">
    <property type="nucleotide sequence ID" value="NZ_CP110419.1"/>
</dbReference>
<dbReference type="SUPFAM" id="SSF52540">
    <property type="entry name" value="P-loop containing nucleoside triphosphate hydrolases"/>
    <property type="match status" value="1"/>
</dbReference>
<organism evidence="3 4">
    <name type="scientific">Veillonella rogosae</name>
    <dbReference type="NCBI Taxonomy" id="423477"/>
    <lineage>
        <taxon>Bacteria</taxon>
        <taxon>Bacillati</taxon>
        <taxon>Bacillota</taxon>
        <taxon>Negativicutes</taxon>
        <taxon>Veillonellales</taxon>
        <taxon>Veillonellaceae</taxon>
        <taxon>Veillonella</taxon>
    </lineage>
</organism>
<accession>A0AA46X8W8</accession>
<protein>
    <submittedName>
        <fullName evidence="3">ATPase, T2SS/T4P/T4SS family</fullName>
    </submittedName>
</protein>
<dbReference type="PANTHER" id="PTHR30486">
    <property type="entry name" value="TWITCHING MOTILITY PROTEIN PILT"/>
    <property type="match status" value="1"/>
</dbReference>
<comment type="similarity">
    <text evidence="1">Belongs to the GSP E family.</text>
</comment>
<dbReference type="InterPro" id="IPR050921">
    <property type="entry name" value="T4SS_GSP_E_ATPase"/>
</dbReference>
<dbReference type="InterPro" id="IPR027417">
    <property type="entry name" value="P-loop_NTPase"/>
</dbReference>
<gene>
    <name evidence="3" type="ORF">OKW85_10255</name>
</gene>
<dbReference type="GO" id="GO:0016887">
    <property type="term" value="F:ATP hydrolysis activity"/>
    <property type="evidence" value="ECO:0007669"/>
    <property type="project" value="InterPro"/>
</dbReference>
<evidence type="ECO:0000313" key="4">
    <source>
        <dbReference type="Proteomes" id="UP001164244"/>
    </source>
</evidence>
<feature type="domain" description="Bacterial type II secretion system protein E" evidence="2">
    <location>
        <begin position="208"/>
        <end position="222"/>
    </location>
</feature>
<proteinExistence type="inferred from homology"/>
<reference evidence="3" key="1">
    <citation type="submission" date="2022-11" db="EMBL/GenBank/DDBJ databases">
        <title>Complete genome sequence of Veillonella rogosae KCOM 3468 isolated from human Subgingival dental plaque of Chronic peridontitis Lesion.</title>
        <authorList>
            <person name="Park S.-N."/>
            <person name="Lim Y.K."/>
            <person name="Kook J.-K."/>
        </authorList>
    </citation>
    <scope>NUCLEOTIDE SEQUENCE</scope>
    <source>
        <strain evidence="3">KCOM 3468</strain>
        <plasmid evidence="3">pVr3468</plasmid>
    </source>
</reference>
<evidence type="ECO:0000256" key="1">
    <source>
        <dbReference type="ARBA" id="ARBA00006611"/>
    </source>
</evidence>
<dbReference type="InterPro" id="IPR001482">
    <property type="entry name" value="T2SS/T4SS_dom"/>
</dbReference>
<keyword evidence="3" id="KW-0614">Plasmid</keyword>
<dbReference type="AlphaFoldDB" id="A0AA46X8W8"/>
<geneLocation type="plasmid" evidence="3 4">
    <name>pVr3468</name>
</geneLocation>
<dbReference type="Gene3D" id="3.40.50.300">
    <property type="entry name" value="P-loop containing nucleotide triphosphate hydrolases"/>
    <property type="match status" value="1"/>
</dbReference>
<dbReference type="KEGG" id="vrg:OKW85_10255"/>
<dbReference type="PROSITE" id="PS00662">
    <property type="entry name" value="T2SP_E"/>
    <property type="match status" value="1"/>
</dbReference>
<dbReference type="EMBL" id="CP110419">
    <property type="protein sequence ID" value="UZG51996.1"/>
    <property type="molecule type" value="Genomic_DNA"/>
</dbReference>
<evidence type="ECO:0000313" key="3">
    <source>
        <dbReference type="EMBL" id="UZG51996.1"/>
    </source>
</evidence>
<sequence>MSRSYVKTFLGQDILPYFEDDDTVEIYTNKNSLWIDSFSNGRLDTGIKIDDQTIEGVITAVAGEINITIKNRIAANYEPLNCRFQGQFSKRITDHPSFTFRKRAKKLITLDMYLQQDRITQQQYDFLIQAMAERRNIVIAGGTSSGKTTFAQAILQEIAIRHPKDRIGLLEDTPEIKVQFNDFFDFHTSEGDHNNPPYTMEDALFDSLRMTPDRLVVGEVRDSAAYTVMDAWNTGHNGGILTIHANSPKLALRRIHDLIRMKYEKGEFKSMIGDSVDIVVHMAKVGDISRKVHSIISVKGYDEEKQDYIIVNECVEVEG</sequence>
<dbReference type="CDD" id="cd01130">
    <property type="entry name" value="VirB11-like_ATPase"/>
    <property type="match status" value="1"/>
</dbReference>